<reference evidence="1 2" key="1">
    <citation type="submission" date="2017-11" db="EMBL/GenBank/DDBJ databases">
        <title>De novo assembly and phasing of dikaryotic genomes from two isolates of Puccinia coronata f. sp. avenae, the causal agent of oat crown rust.</title>
        <authorList>
            <person name="Miller M.E."/>
            <person name="Zhang Y."/>
            <person name="Omidvar V."/>
            <person name="Sperschneider J."/>
            <person name="Schwessinger B."/>
            <person name="Raley C."/>
            <person name="Palmer J.M."/>
            <person name="Garnica D."/>
            <person name="Upadhyaya N."/>
            <person name="Rathjen J."/>
            <person name="Taylor J.M."/>
            <person name="Park R.F."/>
            <person name="Dodds P.N."/>
            <person name="Hirsch C.D."/>
            <person name="Kianian S.F."/>
            <person name="Figueroa M."/>
        </authorList>
    </citation>
    <scope>NUCLEOTIDE SEQUENCE [LARGE SCALE GENOMIC DNA]</scope>
    <source>
        <strain evidence="1">12SD80</strain>
    </source>
</reference>
<sequence>MEIHLQGYSSWENALATGKIYAIGGCWIICATLKSAHAPTLHFDRNYAFDLGLAAPLNIGPGLCNFVVGFGLAQWRAEIANPASPQLHKNLLFILNHTDFDPSVSLLPSMLDQHHKR</sequence>
<dbReference type="Proteomes" id="UP000235392">
    <property type="component" value="Unassembled WGS sequence"/>
</dbReference>
<comment type="caution">
    <text evidence="1">The sequence shown here is derived from an EMBL/GenBank/DDBJ whole genome shotgun (WGS) entry which is preliminary data.</text>
</comment>
<proteinExistence type="predicted"/>
<name>A0A2N5TIF4_9BASI</name>
<organism evidence="1 2">
    <name type="scientific">Puccinia coronata f. sp. avenae</name>
    <dbReference type="NCBI Taxonomy" id="200324"/>
    <lineage>
        <taxon>Eukaryota</taxon>
        <taxon>Fungi</taxon>
        <taxon>Dikarya</taxon>
        <taxon>Basidiomycota</taxon>
        <taxon>Pucciniomycotina</taxon>
        <taxon>Pucciniomycetes</taxon>
        <taxon>Pucciniales</taxon>
        <taxon>Pucciniaceae</taxon>
        <taxon>Puccinia</taxon>
    </lineage>
</organism>
<dbReference type="EMBL" id="PGCI01000554">
    <property type="protein sequence ID" value="PLW25261.1"/>
    <property type="molecule type" value="Genomic_DNA"/>
</dbReference>
<accession>A0A2N5TIF4</accession>
<dbReference type="AlphaFoldDB" id="A0A2N5TIF4"/>
<protein>
    <submittedName>
        <fullName evidence="1">Uncharacterized protein</fullName>
    </submittedName>
</protein>
<evidence type="ECO:0000313" key="2">
    <source>
        <dbReference type="Proteomes" id="UP000235392"/>
    </source>
</evidence>
<evidence type="ECO:0000313" key="1">
    <source>
        <dbReference type="EMBL" id="PLW25261.1"/>
    </source>
</evidence>
<gene>
    <name evidence="1" type="ORF">PCASD_26451</name>
</gene>